<dbReference type="Pfam" id="PF03703">
    <property type="entry name" value="bPH_2"/>
    <property type="match status" value="3"/>
</dbReference>
<dbReference type="InterPro" id="IPR014529">
    <property type="entry name" value="UCP026631"/>
</dbReference>
<dbReference type="PANTHER" id="PTHR34473:SF3">
    <property type="entry name" value="TRANSMEMBRANE PROTEIN-RELATED"/>
    <property type="match status" value="1"/>
</dbReference>
<feature type="transmembrane region" description="Helical" evidence="2">
    <location>
        <begin position="183"/>
        <end position="206"/>
    </location>
</feature>
<dbReference type="Proteomes" id="UP001202674">
    <property type="component" value="Unassembled WGS sequence"/>
</dbReference>
<reference evidence="4 5" key="1">
    <citation type="journal article" date="2022" name="Syst. Appl. Microbiol.">
        <title>Natronocalculus amylovorans gen. nov., sp. nov., and Natranaeroarchaeum aerophilus sp. nov., dominant culturable amylolytic natronoarchaea from hypersaline soda lakes in southwestern Siberia.</title>
        <authorList>
            <person name="Sorokin D.Y."/>
            <person name="Elcheninov A.G."/>
            <person name="Khizhniak T.V."/>
            <person name="Koenen M."/>
            <person name="Bale N.J."/>
            <person name="Damste J.S.S."/>
            <person name="Kublanov I.V."/>
        </authorList>
    </citation>
    <scope>NUCLEOTIDE SEQUENCE [LARGE SCALE GENOMIC DNA]</scope>
    <source>
        <strain evidence="4 5">AArc-St1-1</strain>
    </source>
</reference>
<feature type="domain" description="YdbS-like PH" evidence="3">
    <location>
        <begin position="64"/>
        <end position="142"/>
    </location>
</feature>
<feature type="transmembrane region" description="Helical" evidence="2">
    <location>
        <begin position="351"/>
        <end position="372"/>
    </location>
</feature>
<evidence type="ECO:0000256" key="1">
    <source>
        <dbReference type="SAM" id="MobiDB-lite"/>
    </source>
</evidence>
<evidence type="ECO:0000313" key="4">
    <source>
        <dbReference type="EMBL" id="MCL9813405.1"/>
    </source>
</evidence>
<keyword evidence="2" id="KW-1133">Transmembrane helix</keyword>
<feature type="transmembrane region" description="Helical" evidence="2">
    <location>
        <begin position="42"/>
        <end position="62"/>
    </location>
</feature>
<evidence type="ECO:0000313" key="5">
    <source>
        <dbReference type="Proteomes" id="UP001202674"/>
    </source>
</evidence>
<dbReference type="AlphaFoldDB" id="A0AAE3FQT2"/>
<keyword evidence="2" id="KW-0472">Membrane</keyword>
<protein>
    <submittedName>
        <fullName evidence="4">PH domain-containing protein</fullName>
    </submittedName>
</protein>
<name>A0AAE3FQT2_9EURY</name>
<keyword evidence="5" id="KW-1185">Reference proteome</keyword>
<proteinExistence type="predicted"/>
<evidence type="ECO:0000256" key="2">
    <source>
        <dbReference type="SAM" id="Phobius"/>
    </source>
</evidence>
<feature type="transmembrane region" description="Helical" evidence="2">
    <location>
        <begin position="12"/>
        <end position="36"/>
    </location>
</feature>
<comment type="caution">
    <text evidence="4">The sequence shown here is derived from an EMBL/GenBank/DDBJ whole genome shotgun (WGS) entry which is preliminary data.</text>
</comment>
<dbReference type="EMBL" id="JAKRVY010000003">
    <property type="protein sequence ID" value="MCL9813405.1"/>
    <property type="molecule type" value="Genomic_DNA"/>
</dbReference>
<dbReference type="PANTHER" id="PTHR34473">
    <property type="entry name" value="UPF0699 TRANSMEMBRANE PROTEIN YDBS"/>
    <property type="match status" value="1"/>
</dbReference>
<feature type="region of interest" description="Disordered" evidence="1">
    <location>
        <begin position="144"/>
        <end position="171"/>
    </location>
</feature>
<feature type="compositionally biased region" description="Basic and acidic residues" evidence="1">
    <location>
        <begin position="157"/>
        <end position="171"/>
    </location>
</feature>
<dbReference type="RefSeq" id="WP_250595811.1">
    <property type="nucleotide sequence ID" value="NZ_JAKRVY010000003.1"/>
</dbReference>
<keyword evidence="2" id="KW-0812">Transmembrane</keyword>
<feature type="region of interest" description="Disordered" evidence="1">
    <location>
        <begin position="483"/>
        <end position="517"/>
    </location>
</feature>
<organism evidence="4 5">
    <name type="scientific">Natranaeroarchaeum aerophilus</name>
    <dbReference type="NCBI Taxonomy" id="2917711"/>
    <lineage>
        <taxon>Archaea</taxon>
        <taxon>Methanobacteriati</taxon>
        <taxon>Methanobacteriota</taxon>
        <taxon>Stenosarchaea group</taxon>
        <taxon>Halobacteria</taxon>
        <taxon>Halobacteriales</taxon>
        <taxon>Natronoarchaeaceae</taxon>
        <taxon>Natranaeroarchaeum</taxon>
    </lineage>
</organism>
<gene>
    <name evidence="4" type="ORF">AArcSt11_07020</name>
</gene>
<dbReference type="PIRSF" id="PIRSF026631">
    <property type="entry name" value="UCP026631"/>
    <property type="match status" value="1"/>
</dbReference>
<sequence>MTTKLHPLSIPYRSVQTALGLLWIVFLIGFSGTAVIGGTTGALVFGAAILTGLVGAVVWEILYYQRFEYELTDDTFDVVSGVVSRRNREIPYRRIQNVGISRNVIQRLAGIAEVSFETAGGSGAEAQLRYVSYEEAQRLQDELSERKRRRVTTDQNGEQRETDEELPREPETERLFEITDWELAVLGVVSIDLRLIPLLTLAIPFLSPALADPALWAGPLYVVAPLAAIVLYLLTSIASGIISVTNYYGFLLVRTGDELRFERGLLQRYSGTIPLSKVQTLTISENVLERAVGYASLLIETAGYSPGESGGSQSAVPIAKRGRVLDLAQSIEPYGDVEFERPPKRARERYFFRYLGVLAVLTGIVYLADQYFVPGLEWYWMLLGVIAVPIGAHLKWKHLGYALVDDHVVTRAGFWNRTTTVVPYHRVQTVLDSQTIFQRRRKLATLTVDTAGSSSLIGQDARAIDIDRERADELREDVADRLQHSLAGRTAPEDKLFDPAATGSEMGEDSPSVSPGE</sequence>
<feature type="domain" description="YdbS-like PH" evidence="3">
    <location>
        <begin position="247"/>
        <end position="306"/>
    </location>
</feature>
<feature type="transmembrane region" description="Helical" evidence="2">
    <location>
        <begin position="226"/>
        <end position="253"/>
    </location>
</feature>
<feature type="domain" description="YdbS-like PH" evidence="3">
    <location>
        <begin position="396"/>
        <end position="476"/>
    </location>
</feature>
<dbReference type="InterPro" id="IPR005182">
    <property type="entry name" value="YdbS-like_PH"/>
</dbReference>
<accession>A0AAE3FQT2</accession>
<evidence type="ECO:0000259" key="3">
    <source>
        <dbReference type="Pfam" id="PF03703"/>
    </source>
</evidence>